<dbReference type="SUPFAM" id="SSF48403">
    <property type="entry name" value="Ankyrin repeat"/>
    <property type="match status" value="1"/>
</dbReference>
<protein>
    <submittedName>
        <fullName evidence="4">Ankyrin repeat domain-containing protein</fullName>
    </submittedName>
</protein>
<accession>A0ABX9M728</accession>
<gene>
    <name evidence="4" type="ORF">DLM77_03650</name>
</gene>
<keyword evidence="5" id="KW-1185">Reference proteome</keyword>
<reference evidence="5" key="1">
    <citation type="submission" date="2018-05" db="EMBL/GenBank/DDBJ databases">
        <title>Leptospira yasudae sp. nov. and Leptospira stimsonii sp. nov., two pathogenic species of the genus Leptospira isolated from environmental sources.</title>
        <authorList>
            <person name="Casanovas-Massana A."/>
            <person name="Hamond C."/>
            <person name="Santos L.A."/>
            <person name="Hacker K.P."/>
            <person name="Balassiano I."/>
            <person name="Medeiros M.A."/>
            <person name="Reis M.G."/>
            <person name="Ko A.I."/>
            <person name="Wunder E.A."/>
        </authorList>
    </citation>
    <scope>NUCLEOTIDE SEQUENCE [LARGE SCALE GENOMIC DNA]</scope>
    <source>
        <strain evidence="5">B21</strain>
    </source>
</reference>
<name>A0ABX9M728_9LEPT</name>
<dbReference type="SMART" id="SM00248">
    <property type="entry name" value="ANK"/>
    <property type="match status" value="3"/>
</dbReference>
<feature type="repeat" description="ANK" evidence="3">
    <location>
        <begin position="116"/>
        <end position="148"/>
    </location>
</feature>
<keyword evidence="2 3" id="KW-0040">ANK repeat</keyword>
<dbReference type="EMBL" id="QHCR01000002">
    <property type="protein sequence ID" value="RHX81211.1"/>
    <property type="molecule type" value="Genomic_DNA"/>
</dbReference>
<dbReference type="Pfam" id="PF12796">
    <property type="entry name" value="Ank_2"/>
    <property type="match status" value="1"/>
</dbReference>
<keyword evidence="1" id="KW-0677">Repeat</keyword>
<evidence type="ECO:0000313" key="5">
    <source>
        <dbReference type="Proteomes" id="UP000285569"/>
    </source>
</evidence>
<sequence length="178" mass="19960">MKLLNFILNEFGNNFFKTGFLRARVSVLAAGFFVWSGCILPQERFIPDSDLNPTDYVYKGDLQGLENSLRAGKGINQRDPFFRNYTPLMVAAREGEYLIAEYLVRNGADVNARTRDGHTALMMAAFNRYPEIVKLLIRSGADIHATTVQGHTAWSEATLEDSKRVQEILLQAGAGKKQ</sequence>
<dbReference type="Gene3D" id="1.25.40.20">
    <property type="entry name" value="Ankyrin repeat-containing domain"/>
    <property type="match status" value="1"/>
</dbReference>
<dbReference type="RefSeq" id="WP_118954728.1">
    <property type="nucleotide sequence ID" value="NZ_QHCR01000002.1"/>
</dbReference>
<dbReference type="PROSITE" id="PS50297">
    <property type="entry name" value="ANK_REP_REGION"/>
    <property type="match status" value="2"/>
</dbReference>
<dbReference type="PANTHER" id="PTHR24171:SF9">
    <property type="entry name" value="ANKYRIN REPEAT DOMAIN-CONTAINING PROTEIN 39"/>
    <property type="match status" value="1"/>
</dbReference>
<dbReference type="InterPro" id="IPR002110">
    <property type="entry name" value="Ankyrin_rpt"/>
</dbReference>
<organism evidence="4 5">
    <name type="scientific">Leptospira yasudae</name>
    <dbReference type="NCBI Taxonomy" id="2202201"/>
    <lineage>
        <taxon>Bacteria</taxon>
        <taxon>Pseudomonadati</taxon>
        <taxon>Spirochaetota</taxon>
        <taxon>Spirochaetia</taxon>
        <taxon>Leptospirales</taxon>
        <taxon>Leptospiraceae</taxon>
        <taxon>Leptospira</taxon>
    </lineage>
</organism>
<dbReference type="Proteomes" id="UP000285569">
    <property type="component" value="Unassembled WGS sequence"/>
</dbReference>
<dbReference type="PANTHER" id="PTHR24171">
    <property type="entry name" value="ANKYRIN REPEAT DOMAIN-CONTAINING PROTEIN 39-RELATED"/>
    <property type="match status" value="1"/>
</dbReference>
<dbReference type="PRINTS" id="PR01415">
    <property type="entry name" value="ANKYRIN"/>
</dbReference>
<reference evidence="4 5" key="2">
    <citation type="journal article" date="2020" name="Int. J. Syst. Evol. Microbiol.">
        <title>Leptospira yasudae sp. nov. and Leptospira stimsonii sp. nov., two new species of the pathogenic group isolated from environmental sources.</title>
        <authorList>
            <person name="Casanovas-Massana A."/>
            <person name="Hamond C."/>
            <person name="Santos L.A."/>
            <person name="de Oliveira D."/>
            <person name="Hacker K.P."/>
            <person name="Balassiano I."/>
            <person name="Costa F."/>
            <person name="Medeiros M.A."/>
            <person name="Reis M.G."/>
            <person name="Ko A.I."/>
            <person name="Wunder E.A."/>
        </authorList>
    </citation>
    <scope>NUCLEOTIDE SEQUENCE [LARGE SCALE GENOMIC DNA]</scope>
    <source>
        <strain evidence="4 5">B21</strain>
    </source>
</reference>
<feature type="repeat" description="ANK" evidence="3">
    <location>
        <begin position="83"/>
        <end position="115"/>
    </location>
</feature>
<dbReference type="InterPro" id="IPR036770">
    <property type="entry name" value="Ankyrin_rpt-contain_sf"/>
</dbReference>
<evidence type="ECO:0000256" key="3">
    <source>
        <dbReference type="PROSITE-ProRule" id="PRU00023"/>
    </source>
</evidence>
<dbReference type="PROSITE" id="PS50088">
    <property type="entry name" value="ANK_REPEAT"/>
    <property type="match status" value="2"/>
</dbReference>
<evidence type="ECO:0000256" key="1">
    <source>
        <dbReference type="ARBA" id="ARBA00022737"/>
    </source>
</evidence>
<evidence type="ECO:0000256" key="2">
    <source>
        <dbReference type="ARBA" id="ARBA00023043"/>
    </source>
</evidence>
<proteinExistence type="predicted"/>
<evidence type="ECO:0000313" key="4">
    <source>
        <dbReference type="EMBL" id="RHX81211.1"/>
    </source>
</evidence>
<comment type="caution">
    <text evidence="4">The sequence shown here is derived from an EMBL/GenBank/DDBJ whole genome shotgun (WGS) entry which is preliminary data.</text>
</comment>